<dbReference type="PANTHER" id="PTHR41523">
    <property type="entry name" value="TWO-COMPONENT SYSTEM SENSOR PROTEIN"/>
    <property type="match status" value="1"/>
</dbReference>
<feature type="domain" description="Histidine kinase/HSP90-like ATPase" evidence="8">
    <location>
        <begin position="252"/>
        <end position="357"/>
    </location>
</feature>
<dbReference type="InterPro" id="IPR013656">
    <property type="entry name" value="PAS_4"/>
</dbReference>
<evidence type="ECO:0000313" key="9">
    <source>
        <dbReference type="EMBL" id="MCW6513032.1"/>
    </source>
</evidence>
<dbReference type="SMART" id="SM00387">
    <property type="entry name" value="HATPase_c"/>
    <property type="match status" value="1"/>
</dbReference>
<organism evidence="9 10">
    <name type="scientific">Lichenifustis flavocetrariae</name>
    <dbReference type="NCBI Taxonomy" id="2949735"/>
    <lineage>
        <taxon>Bacteria</taxon>
        <taxon>Pseudomonadati</taxon>
        <taxon>Pseudomonadota</taxon>
        <taxon>Alphaproteobacteria</taxon>
        <taxon>Hyphomicrobiales</taxon>
        <taxon>Lichenihabitantaceae</taxon>
        <taxon>Lichenifustis</taxon>
    </lineage>
</organism>
<proteinExistence type="predicted"/>
<evidence type="ECO:0000259" key="8">
    <source>
        <dbReference type="SMART" id="SM00387"/>
    </source>
</evidence>
<dbReference type="Proteomes" id="UP001165667">
    <property type="component" value="Unassembled WGS sequence"/>
</dbReference>
<dbReference type="EC" id="2.7.13.3" evidence="2"/>
<reference evidence="9" key="1">
    <citation type="submission" date="2022-05" db="EMBL/GenBank/DDBJ databases">
        <authorList>
            <person name="Pankratov T."/>
        </authorList>
    </citation>
    <scope>NUCLEOTIDE SEQUENCE</scope>
    <source>
        <strain evidence="9">BP6-180914</strain>
    </source>
</reference>
<keyword evidence="6" id="KW-0418">Kinase</keyword>
<keyword evidence="3" id="KW-0597">Phosphoprotein</keyword>
<protein>
    <recommendedName>
        <fullName evidence="2">histidine kinase</fullName>
        <ecNumber evidence="2">2.7.13.3</ecNumber>
    </recommendedName>
</protein>
<accession>A0AA41ZBW0</accession>
<dbReference type="PANTHER" id="PTHR41523:SF8">
    <property type="entry name" value="ETHYLENE RESPONSE SENSOR PROTEIN"/>
    <property type="match status" value="1"/>
</dbReference>
<evidence type="ECO:0000313" key="10">
    <source>
        <dbReference type="Proteomes" id="UP001165667"/>
    </source>
</evidence>
<dbReference type="Pfam" id="PF08448">
    <property type="entry name" value="PAS_4"/>
    <property type="match status" value="1"/>
</dbReference>
<keyword evidence="7" id="KW-0067">ATP-binding</keyword>
<evidence type="ECO:0000256" key="2">
    <source>
        <dbReference type="ARBA" id="ARBA00012438"/>
    </source>
</evidence>
<dbReference type="SUPFAM" id="SSF55785">
    <property type="entry name" value="PYP-like sensor domain (PAS domain)"/>
    <property type="match status" value="1"/>
</dbReference>
<keyword evidence="5" id="KW-0547">Nucleotide-binding</keyword>
<keyword evidence="4" id="KW-0808">Transferase</keyword>
<dbReference type="Gene3D" id="3.30.450.20">
    <property type="entry name" value="PAS domain"/>
    <property type="match status" value="1"/>
</dbReference>
<gene>
    <name evidence="9" type="ORF">M8523_34815</name>
</gene>
<dbReference type="InterPro" id="IPR011495">
    <property type="entry name" value="Sig_transdc_His_kin_sub2_dim/P"/>
</dbReference>
<evidence type="ECO:0000256" key="4">
    <source>
        <dbReference type="ARBA" id="ARBA00022679"/>
    </source>
</evidence>
<comment type="caution">
    <text evidence="9">The sequence shown here is derived from an EMBL/GenBank/DDBJ whole genome shotgun (WGS) entry which is preliminary data.</text>
</comment>
<dbReference type="Gene3D" id="3.30.565.10">
    <property type="entry name" value="Histidine kinase-like ATPase, C-terminal domain"/>
    <property type="match status" value="1"/>
</dbReference>
<dbReference type="Pfam" id="PF02518">
    <property type="entry name" value="HATPase_c"/>
    <property type="match status" value="1"/>
</dbReference>
<evidence type="ECO:0000256" key="6">
    <source>
        <dbReference type="ARBA" id="ARBA00022777"/>
    </source>
</evidence>
<dbReference type="RefSeq" id="WP_282589408.1">
    <property type="nucleotide sequence ID" value="NZ_JAMOIM010000085.1"/>
</dbReference>
<dbReference type="InterPro" id="IPR003594">
    <property type="entry name" value="HATPase_dom"/>
</dbReference>
<evidence type="ECO:0000256" key="5">
    <source>
        <dbReference type="ARBA" id="ARBA00022741"/>
    </source>
</evidence>
<name>A0AA41ZBW0_9HYPH</name>
<evidence type="ECO:0000256" key="1">
    <source>
        <dbReference type="ARBA" id="ARBA00000085"/>
    </source>
</evidence>
<evidence type="ECO:0000256" key="3">
    <source>
        <dbReference type="ARBA" id="ARBA00022553"/>
    </source>
</evidence>
<dbReference type="GO" id="GO:0004673">
    <property type="term" value="F:protein histidine kinase activity"/>
    <property type="evidence" value="ECO:0007669"/>
    <property type="project" value="UniProtKB-EC"/>
</dbReference>
<evidence type="ECO:0000256" key="7">
    <source>
        <dbReference type="ARBA" id="ARBA00022840"/>
    </source>
</evidence>
<dbReference type="Pfam" id="PF07568">
    <property type="entry name" value="HisKA_2"/>
    <property type="match status" value="1"/>
</dbReference>
<dbReference type="GO" id="GO:0005524">
    <property type="term" value="F:ATP binding"/>
    <property type="evidence" value="ECO:0007669"/>
    <property type="project" value="UniProtKB-KW"/>
</dbReference>
<dbReference type="EMBL" id="JAMOIM010000085">
    <property type="protein sequence ID" value="MCW6513032.1"/>
    <property type="molecule type" value="Genomic_DNA"/>
</dbReference>
<dbReference type="InterPro" id="IPR036890">
    <property type="entry name" value="HATPase_C_sf"/>
</dbReference>
<dbReference type="SUPFAM" id="SSF55874">
    <property type="entry name" value="ATPase domain of HSP90 chaperone/DNA topoisomerase II/histidine kinase"/>
    <property type="match status" value="1"/>
</dbReference>
<sequence>MLEPFPNRDETQALALAIVNTIPEPFLVLDGEFNVLAASRSFYDTFKVDVRHTRGCLLYALGDGQWDIPALRVLLETIIPKHATMDGFEVEHDFPNVGHRIMLLNARQLLSAEGTKSTILLAFRDITTRRAVEREKQELLFETEKLLTEKRLLFQELQHRVGNSFQIIANILLLKARAVSSLETRGHLEDAYERVMSAASVQSHLNQCEGVEEIEVNAFLSKLCESLACSMSVEDQPFMISAFADEARMTSSKAVSIGLIVTELVINAKKYAFPDNRLSAQIWVAYETEGSAWKLTISDNGVGKGHHIGAAGGGLGTMIVNSLVRQLGAIMDVVSETTGVSVSIMSPTFRALLPRAA</sequence>
<dbReference type="InterPro" id="IPR035965">
    <property type="entry name" value="PAS-like_dom_sf"/>
</dbReference>
<keyword evidence="10" id="KW-1185">Reference proteome</keyword>
<comment type="catalytic activity">
    <reaction evidence="1">
        <text>ATP + protein L-histidine = ADP + protein N-phospho-L-histidine.</text>
        <dbReference type="EC" id="2.7.13.3"/>
    </reaction>
</comment>
<dbReference type="AlphaFoldDB" id="A0AA41ZBW0"/>